<dbReference type="Proteomes" id="UP000485058">
    <property type="component" value="Unassembled WGS sequence"/>
</dbReference>
<comment type="caution">
    <text evidence="1">The sequence shown here is derived from an EMBL/GenBank/DDBJ whole genome shotgun (WGS) entry which is preliminary data.</text>
</comment>
<sequence length="68" mass="7006">MPAQASAYTPQLLTIDWSSGGVGGLSLGMLCIDIAANAGNVRPGLFNVRGCNTVEDIVEEGGYKPVIP</sequence>
<gene>
    <name evidence="1" type="ORF">HaLaN_15681</name>
</gene>
<organism evidence="1 2">
    <name type="scientific">Haematococcus lacustris</name>
    <name type="common">Green alga</name>
    <name type="synonym">Haematococcus pluvialis</name>
    <dbReference type="NCBI Taxonomy" id="44745"/>
    <lineage>
        <taxon>Eukaryota</taxon>
        <taxon>Viridiplantae</taxon>
        <taxon>Chlorophyta</taxon>
        <taxon>core chlorophytes</taxon>
        <taxon>Chlorophyceae</taxon>
        <taxon>CS clade</taxon>
        <taxon>Chlamydomonadales</taxon>
        <taxon>Haematococcaceae</taxon>
        <taxon>Haematococcus</taxon>
    </lineage>
</organism>
<feature type="non-terminal residue" evidence="1">
    <location>
        <position position="1"/>
    </location>
</feature>
<evidence type="ECO:0000313" key="1">
    <source>
        <dbReference type="EMBL" id="GFH18817.1"/>
    </source>
</evidence>
<keyword evidence="2" id="KW-1185">Reference proteome</keyword>
<name>A0A699Z825_HAELA</name>
<dbReference type="EMBL" id="BLLF01001362">
    <property type="protein sequence ID" value="GFH18817.1"/>
    <property type="molecule type" value="Genomic_DNA"/>
</dbReference>
<reference evidence="1 2" key="1">
    <citation type="submission" date="2020-02" db="EMBL/GenBank/DDBJ databases">
        <title>Draft genome sequence of Haematococcus lacustris strain NIES-144.</title>
        <authorList>
            <person name="Morimoto D."/>
            <person name="Nakagawa S."/>
            <person name="Yoshida T."/>
            <person name="Sawayama S."/>
        </authorList>
    </citation>
    <scope>NUCLEOTIDE SEQUENCE [LARGE SCALE GENOMIC DNA]</scope>
    <source>
        <strain evidence="1 2">NIES-144</strain>
    </source>
</reference>
<proteinExistence type="predicted"/>
<accession>A0A699Z825</accession>
<protein>
    <submittedName>
        <fullName evidence="1">Uncharacterized protein</fullName>
    </submittedName>
</protein>
<dbReference type="AlphaFoldDB" id="A0A699Z825"/>
<evidence type="ECO:0000313" key="2">
    <source>
        <dbReference type="Proteomes" id="UP000485058"/>
    </source>
</evidence>